<proteinExistence type="predicted"/>
<dbReference type="Gene3D" id="3.40.50.300">
    <property type="entry name" value="P-loop containing nucleotide triphosphate hydrolases"/>
    <property type="match status" value="2"/>
</dbReference>
<dbReference type="PROSITE" id="PS51192">
    <property type="entry name" value="HELICASE_ATP_BIND_1"/>
    <property type="match status" value="1"/>
</dbReference>
<dbReference type="Gene3D" id="1.10.3380.30">
    <property type="match status" value="1"/>
</dbReference>
<dbReference type="GO" id="GO:0005524">
    <property type="term" value="F:ATP binding"/>
    <property type="evidence" value="ECO:0007669"/>
    <property type="project" value="UniProtKB-KW"/>
</dbReference>
<organism evidence="8">
    <name type="scientific">viral metagenome</name>
    <dbReference type="NCBI Taxonomy" id="1070528"/>
    <lineage>
        <taxon>unclassified sequences</taxon>
        <taxon>metagenomes</taxon>
        <taxon>organismal metagenomes</taxon>
    </lineage>
</organism>
<dbReference type="InterPro" id="IPR011545">
    <property type="entry name" value="DEAD/DEAH_box_helicase_dom"/>
</dbReference>
<dbReference type="InterPro" id="IPR027417">
    <property type="entry name" value="P-loop_NTPase"/>
</dbReference>
<dbReference type="EMBL" id="MN739646">
    <property type="protein sequence ID" value="QHT17876.1"/>
    <property type="molecule type" value="Genomic_DNA"/>
</dbReference>
<evidence type="ECO:0008006" key="9">
    <source>
        <dbReference type="Google" id="ProtNLM"/>
    </source>
</evidence>
<dbReference type="PANTHER" id="PTHR12131">
    <property type="entry name" value="ATP-DEPENDENT RNA AND DNA HELICASE"/>
    <property type="match status" value="1"/>
</dbReference>
<keyword evidence="1" id="KW-0547">Nucleotide-binding</keyword>
<dbReference type="GO" id="GO:0016787">
    <property type="term" value="F:hydrolase activity"/>
    <property type="evidence" value="ECO:0007669"/>
    <property type="project" value="UniProtKB-KW"/>
</dbReference>
<dbReference type="InterPro" id="IPR001650">
    <property type="entry name" value="Helicase_C-like"/>
</dbReference>
<dbReference type="GO" id="GO:0004386">
    <property type="term" value="F:helicase activity"/>
    <property type="evidence" value="ECO:0007669"/>
    <property type="project" value="UniProtKB-KW"/>
</dbReference>
<evidence type="ECO:0000256" key="5">
    <source>
        <dbReference type="SAM" id="Coils"/>
    </source>
</evidence>
<sequence>MVVICDKPYPAESDYDSHFETFPYPLSDFQKYAIEGIVSGNHVLVTAPTGSGKTLPAEFAIQYFVGKGKRVVYTTPVKALSNQKFYEFTKKFPHISFGLCTGDIKTNPSADVVICTMEIMTNYLFTAMDKSASETAQLQFQIDVQNELSVLIMDEAHYINDKDRGEAWERAILMLPSHVQLLMMSATIDNPVGFAEWCEKQGSGSELKKVYWAYTTTRVVPLSHYGFLTTTESIFKSIKDKQVQAYIRENTNTLIPLQTATHEFQEPGFRTIQKIKGLFDTNRAESKRKHVLNQLALYLRDRDMLPALAFVFSRKHVELCAEEITVPLLEDDSKVGYTVRRECESIVRKLPNYQEYLQLPEYNRLVALLERGIGIHHSGMIPILREIVELMISKNVIKLLFATDSFSIGLDCPIRTTIFTNLKKYDKQGERFLHAHEYSQAAGRAGRRGLDTIGYVVHCNNLFDLSSITDYKSVMSGIPQTLVSKYHISYGLILNLLKNGQTTGFHRFSEKSMVYNEIQKSIQVEHAELVTVREKISKKREGIRMNRTPESICVRYLELETLAKTSVNKKRKDAEKEMQAIRDEYRSLSQDLATVKEYLELEVAEKKCDATVSYMESYIRNQTELVCDLLTEDGFITKNVGEEDVYALSTLGKIASNIAEVHPLVLSRFMVESNYFEGLSSIQFVGLLSCFTDIKIPEDEKMSRPLISDLQLKRNIEQIVVLYENYERHELERDIRSGLKYEDAILFDMIELSMQWCRCSTEAECKYFIQTAVAEKSISIGDFTKAMLKLVTISRELVSVCEQAGRVDVLYKLNEIEGLVLKYVATSQSLYV</sequence>
<dbReference type="SUPFAM" id="SSF52540">
    <property type="entry name" value="P-loop containing nucleoside triphosphate hydrolases"/>
    <property type="match status" value="1"/>
</dbReference>
<dbReference type="InterPro" id="IPR050699">
    <property type="entry name" value="RNA-DNA_Helicase"/>
</dbReference>
<feature type="domain" description="Helicase ATP-binding" evidence="6">
    <location>
        <begin position="34"/>
        <end position="197"/>
    </location>
</feature>
<feature type="coiled-coil region" evidence="5">
    <location>
        <begin position="564"/>
        <end position="591"/>
    </location>
</feature>
<dbReference type="GO" id="GO:0070478">
    <property type="term" value="P:nuclear-transcribed mRNA catabolic process, 3'-5' exonucleolytic nonsense-mediated decay"/>
    <property type="evidence" value="ECO:0007669"/>
    <property type="project" value="TreeGrafter"/>
</dbReference>
<feature type="domain" description="Helicase C-terminal" evidence="7">
    <location>
        <begin position="291"/>
        <end position="497"/>
    </location>
</feature>
<dbReference type="InterPro" id="IPR014001">
    <property type="entry name" value="Helicase_ATP-bd"/>
</dbReference>
<keyword evidence="2" id="KW-0378">Hydrolase</keyword>
<keyword evidence="3" id="KW-0347">Helicase</keyword>
<keyword evidence="4" id="KW-0067">ATP-binding</keyword>
<dbReference type="GO" id="GO:0003676">
    <property type="term" value="F:nucleic acid binding"/>
    <property type="evidence" value="ECO:0007669"/>
    <property type="project" value="InterPro"/>
</dbReference>
<dbReference type="Pfam" id="PF00270">
    <property type="entry name" value="DEAD"/>
    <property type="match status" value="1"/>
</dbReference>
<reference evidence="8" key="1">
    <citation type="journal article" date="2020" name="Nature">
        <title>Giant virus diversity and host interactions through global metagenomics.</title>
        <authorList>
            <person name="Schulz F."/>
            <person name="Roux S."/>
            <person name="Paez-Espino D."/>
            <person name="Jungbluth S."/>
            <person name="Walsh D.A."/>
            <person name="Denef V.J."/>
            <person name="McMahon K.D."/>
            <person name="Konstantinidis K.T."/>
            <person name="Eloe-Fadrosh E.A."/>
            <person name="Kyrpides N.C."/>
            <person name="Woyke T."/>
        </authorList>
    </citation>
    <scope>NUCLEOTIDE SEQUENCE</scope>
    <source>
        <strain evidence="8">GVMAG-M-3300023174-3</strain>
    </source>
</reference>
<evidence type="ECO:0000256" key="1">
    <source>
        <dbReference type="ARBA" id="ARBA00022741"/>
    </source>
</evidence>
<evidence type="ECO:0000256" key="4">
    <source>
        <dbReference type="ARBA" id="ARBA00022840"/>
    </source>
</evidence>
<protein>
    <recommendedName>
        <fullName evidence="9">Helicase</fullName>
    </recommendedName>
</protein>
<dbReference type="InterPro" id="IPR012961">
    <property type="entry name" value="Ski2/MTR4_C"/>
</dbReference>
<name>A0A6C0DLU6_9ZZZZ</name>
<evidence type="ECO:0000313" key="8">
    <source>
        <dbReference type="EMBL" id="QHT17876.1"/>
    </source>
</evidence>
<dbReference type="SMART" id="SM00490">
    <property type="entry name" value="HELICc"/>
    <property type="match status" value="1"/>
</dbReference>
<keyword evidence="5" id="KW-0175">Coiled coil</keyword>
<dbReference type="GO" id="GO:0055087">
    <property type="term" value="C:Ski complex"/>
    <property type="evidence" value="ECO:0007669"/>
    <property type="project" value="TreeGrafter"/>
</dbReference>
<accession>A0A6C0DLU6</accession>
<dbReference type="AlphaFoldDB" id="A0A6C0DLU6"/>
<evidence type="ECO:0000256" key="3">
    <source>
        <dbReference type="ARBA" id="ARBA00022806"/>
    </source>
</evidence>
<evidence type="ECO:0000256" key="2">
    <source>
        <dbReference type="ARBA" id="ARBA00022801"/>
    </source>
</evidence>
<dbReference type="Pfam" id="PF08148">
    <property type="entry name" value="DSHCT"/>
    <property type="match status" value="1"/>
</dbReference>
<dbReference type="SMART" id="SM00487">
    <property type="entry name" value="DEXDc"/>
    <property type="match status" value="1"/>
</dbReference>
<dbReference type="PANTHER" id="PTHR12131:SF1">
    <property type="entry name" value="ATP-DEPENDENT RNA HELICASE SUPV3L1, MITOCHONDRIAL-RELATED"/>
    <property type="match status" value="1"/>
</dbReference>
<evidence type="ECO:0000259" key="7">
    <source>
        <dbReference type="PROSITE" id="PS51194"/>
    </source>
</evidence>
<evidence type="ECO:0000259" key="6">
    <source>
        <dbReference type="PROSITE" id="PS51192"/>
    </source>
</evidence>
<dbReference type="PROSITE" id="PS51194">
    <property type="entry name" value="HELICASE_CTER"/>
    <property type="match status" value="1"/>
</dbReference>